<protein>
    <recommendedName>
        <fullName evidence="10">Phytanoyl-CoA dioxygenase</fullName>
    </recommendedName>
</protein>
<gene>
    <name evidence="8" type="ORF">CLO192961_LOCUS200218</name>
</gene>
<evidence type="ECO:0000256" key="1">
    <source>
        <dbReference type="ARBA" id="ARBA00001962"/>
    </source>
</evidence>
<accession>A0ABY6U7C7</accession>
<dbReference type="EMBL" id="CABFNS010000761">
    <property type="protein sequence ID" value="VUC26966.1"/>
    <property type="molecule type" value="Genomic_DNA"/>
</dbReference>
<evidence type="ECO:0000313" key="9">
    <source>
        <dbReference type="Proteomes" id="UP000766486"/>
    </source>
</evidence>
<evidence type="ECO:0000256" key="2">
    <source>
        <dbReference type="ARBA" id="ARBA00005830"/>
    </source>
</evidence>
<keyword evidence="6" id="KW-0560">Oxidoreductase</keyword>
<dbReference type="SUPFAM" id="SSF51197">
    <property type="entry name" value="Clavaminate synthase-like"/>
    <property type="match status" value="1"/>
</dbReference>
<keyword evidence="4" id="KW-0479">Metal-binding</keyword>
<proteinExistence type="inferred from homology"/>
<comment type="caution">
    <text evidence="8">The sequence shown here is derived from an EMBL/GenBank/DDBJ whole genome shotgun (WGS) entry which is preliminary data.</text>
</comment>
<dbReference type="Proteomes" id="UP000766486">
    <property type="component" value="Unassembled WGS sequence"/>
</dbReference>
<keyword evidence="5" id="KW-0223">Dioxygenase</keyword>
<evidence type="ECO:0000256" key="4">
    <source>
        <dbReference type="ARBA" id="ARBA00022723"/>
    </source>
</evidence>
<comment type="subunit">
    <text evidence="3">Homodimer.</text>
</comment>
<sequence>MSSKSSTEIIRLSANVTAKETADVLLRDGGVIIENMFSEEHVAKMVQIVEKNLPSDRHEFGPKSPDTFFPEQTKLLWTLAARGDPVGRDVCFHPLVKGLRDELLFMNVVRTNDMNSESMQTRKTTITPRLSLSVAFDIRPGGKAQPIHRDEDVWGTTHDRPFRKEDIRQFGVLIAGTKTTKENGATLFIPGSHTWDDERIPKMEEVVYAEMEPGSALIFLSGARHAGGANKIKDPQDPLARRVIFSYFFAKGYLRQEENLFLSIPREVVLTMDQDMQALIGYESTESHCGFVDFKSPLEIGLDELFARTAETF</sequence>
<organism evidence="8 9">
    <name type="scientific">Bionectria ochroleuca</name>
    <name type="common">Gliocladium roseum</name>
    <dbReference type="NCBI Taxonomy" id="29856"/>
    <lineage>
        <taxon>Eukaryota</taxon>
        <taxon>Fungi</taxon>
        <taxon>Dikarya</taxon>
        <taxon>Ascomycota</taxon>
        <taxon>Pezizomycotina</taxon>
        <taxon>Sordariomycetes</taxon>
        <taxon>Hypocreomycetidae</taxon>
        <taxon>Hypocreales</taxon>
        <taxon>Bionectriaceae</taxon>
        <taxon>Clonostachys</taxon>
    </lineage>
</organism>
<dbReference type="InterPro" id="IPR008775">
    <property type="entry name" value="Phytyl_CoA_dOase-like"/>
</dbReference>
<keyword evidence="9" id="KW-1185">Reference proteome</keyword>
<evidence type="ECO:0000313" key="8">
    <source>
        <dbReference type="EMBL" id="VUC26966.1"/>
    </source>
</evidence>
<comment type="cofactor">
    <cofactor evidence="1">
        <name>Fe cation</name>
        <dbReference type="ChEBI" id="CHEBI:24875"/>
    </cofactor>
</comment>
<evidence type="ECO:0008006" key="10">
    <source>
        <dbReference type="Google" id="ProtNLM"/>
    </source>
</evidence>
<name>A0ABY6U7C7_BIOOC</name>
<evidence type="ECO:0000256" key="5">
    <source>
        <dbReference type="ARBA" id="ARBA00022964"/>
    </source>
</evidence>
<evidence type="ECO:0000256" key="6">
    <source>
        <dbReference type="ARBA" id="ARBA00023002"/>
    </source>
</evidence>
<dbReference type="Pfam" id="PF05721">
    <property type="entry name" value="PhyH"/>
    <property type="match status" value="1"/>
</dbReference>
<dbReference type="PANTHER" id="PTHR20883">
    <property type="entry name" value="PHYTANOYL-COA DIOXYGENASE DOMAIN CONTAINING 1"/>
    <property type="match status" value="1"/>
</dbReference>
<keyword evidence="7" id="KW-0408">Iron</keyword>
<evidence type="ECO:0000256" key="3">
    <source>
        <dbReference type="ARBA" id="ARBA00011738"/>
    </source>
</evidence>
<reference evidence="8 9" key="1">
    <citation type="submission" date="2019-06" db="EMBL/GenBank/DDBJ databases">
        <authorList>
            <person name="Broberg M."/>
        </authorList>
    </citation>
    <scope>NUCLEOTIDE SEQUENCE [LARGE SCALE GENOMIC DNA]</scope>
</reference>
<evidence type="ECO:0000256" key="7">
    <source>
        <dbReference type="ARBA" id="ARBA00023004"/>
    </source>
</evidence>
<dbReference type="Gene3D" id="2.60.120.620">
    <property type="entry name" value="q2cbj1_9rhob like domain"/>
    <property type="match status" value="1"/>
</dbReference>
<dbReference type="PANTHER" id="PTHR20883:SF45">
    <property type="entry name" value="PHYTANOYL-COA DIOXYGENASE FAMILY PROTEIN"/>
    <property type="match status" value="1"/>
</dbReference>
<comment type="similarity">
    <text evidence="2">Belongs to the PhyH family.</text>
</comment>